<dbReference type="Proteomes" id="UP000037178">
    <property type="component" value="Unassembled WGS sequence"/>
</dbReference>
<sequence>MSKRKPLNDTAGYVASLKTPFGYVMITDRDKGGDWIDSEERWVVSAFDHQLANLALIEASSLRRAREIMKDARRDGFATDWIDFSEAA</sequence>
<dbReference type="STRING" id="1675527.AIOL_001910"/>
<gene>
    <name evidence="1" type="ORF">AIOL_001910</name>
</gene>
<dbReference type="PATRIC" id="fig|1675527.3.peg.2007"/>
<accession>A0A0J9E2M8</accession>
<name>A0A0J9E2M8_9RHOB</name>
<organism evidence="1 2">
    <name type="scientific">Candidatus Rhodobacter oscarellae</name>
    <dbReference type="NCBI Taxonomy" id="1675527"/>
    <lineage>
        <taxon>Bacteria</taxon>
        <taxon>Pseudomonadati</taxon>
        <taxon>Pseudomonadota</taxon>
        <taxon>Alphaproteobacteria</taxon>
        <taxon>Rhodobacterales</taxon>
        <taxon>Rhodobacter group</taxon>
        <taxon>Rhodobacter</taxon>
    </lineage>
</organism>
<evidence type="ECO:0000313" key="2">
    <source>
        <dbReference type="Proteomes" id="UP000037178"/>
    </source>
</evidence>
<comment type="caution">
    <text evidence="1">The sequence shown here is derived from an EMBL/GenBank/DDBJ whole genome shotgun (WGS) entry which is preliminary data.</text>
</comment>
<keyword evidence="2" id="KW-1185">Reference proteome</keyword>
<evidence type="ECO:0000313" key="1">
    <source>
        <dbReference type="EMBL" id="KMW56952.1"/>
    </source>
</evidence>
<protein>
    <submittedName>
        <fullName evidence="1">Uncharacterized protein</fullName>
    </submittedName>
</protein>
<proteinExistence type="predicted"/>
<dbReference type="AlphaFoldDB" id="A0A0J9E2M8"/>
<reference evidence="1 2" key="1">
    <citation type="submission" date="2015-06" db="EMBL/GenBank/DDBJ databases">
        <title>Draft genome sequence of an Alphaproteobacteria species associated to the Mediterranean sponge Oscarella lobularis.</title>
        <authorList>
            <person name="Jourda C."/>
            <person name="Santini S."/>
            <person name="Claverie J.-M."/>
        </authorList>
    </citation>
    <scope>NUCLEOTIDE SEQUENCE [LARGE SCALE GENOMIC DNA]</scope>
    <source>
        <strain evidence="1">IGS</strain>
    </source>
</reference>
<dbReference type="EMBL" id="LFTY01000002">
    <property type="protein sequence ID" value="KMW56952.1"/>
    <property type="molecule type" value="Genomic_DNA"/>
</dbReference>